<proteinExistence type="predicted"/>
<feature type="region of interest" description="Disordered" evidence="1">
    <location>
        <begin position="112"/>
        <end position="151"/>
    </location>
</feature>
<sequence length="298" mass="31805">MSWPIPPSPRRRTSAGAHPANIRHIRIDWPLHPSRTTAIRRRGAAPPIIWRAILKGPADADADHGPRGGVGVGIVGRRIQVRGDRVERKAQCVIRRWRKDGELVVARGSRGARIAGQSSPPASLSASSGLPQCAPPQAQRTPSPDAPESWLPLDNPSHRHIQTQPHPIVLVFVISSCPRIGMPAAVRAEHTLRRIMDRAGPRLLDYSASASASASASGSNDSILGAGSDKHQYQNAPAIARREKRTGTSAHRAHNTSTRSATALLHGAHVRGAAKGWNAARILLSCISGAELALVAHV</sequence>
<accession>A0A166A2C6</accession>
<reference evidence="2 3" key="1">
    <citation type="journal article" date="2016" name="Mol. Biol. Evol.">
        <title>Comparative Genomics of Early-Diverging Mushroom-Forming Fungi Provides Insights into the Origins of Lignocellulose Decay Capabilities.</title>
        <authorList>
            <person name="Nagy L.G."/>
            <person name="Riley R."/>
            <person name="Tritt A."/>
            <person name="Adam C."/>
            <person name="Daum C."/>
            <person name="Floudas D."/>
            <person name="Sun H."/>
            <person name="Yadav J.S."/>
            <person name="Pangilinan J."/>
            <person name="Larsson K.H."/>
            <person name="Matsuura K."/>
            <person name="Barry K."/>
            <person name="Labutti K."/>
            <person name="Kuo R."/>
            <person name="Ohm R.A."/>
            <person name="Bhattacharya S.S."/>
            <person name="Shirouzu T."/>
            <person name="Yoshinaga Y."/>
            <person name="Martin F.M."/>
            <person name="Grigoriev I.V."/>
            <person name="Hibbett D.S."/>
        </authorList>
    </citation>
    <scope>NUCLEOTIDE SEQUENCE [LARGE SCALE GENOMIC DNA]</scope>
    <source>
        <strain evidence="2 3">CBS 109695</strain>
    </source>
</reference>
<name>A0A166A2C6_9AGAM</name>
<protein>
    <submittedName>
        <fullName evidence="2">Uncharacterized protein</fullName>
    </submittedName>
</protein>
<gene>
    <name evidence="2" type="ORF">FIBSPDRAFT_962503</name>
</gene>
<feature type="region of interest" description="Disordered" evidence="1">
    <location>
        <begin position="213"/>
        <end position="232"/>
    </location>
</feature>
<dbReference type="Proteomes" id="UP000076532">
    <property type="component" value="Unassembled WGS sequence"/>
</dbReference>
<keyword evidence="3" id="KW-1185">Reference proteome</keyword>
<evidence type="ECO:0000313" key="3">
    <source>
        <dbReference type="Proteomes" id="UP000076532"/>
    </source>
</evidence>
<dbReference type="EMBL" id="KV417667">
    <property type="protein sequence ID" value="KZP11181.1"/>
    <property type="molecule type" value="Genomic_DNA"/>
</dbReference>
<evidence type="ECO:0000313" key="2">
    <source>
        <dbReference type="EMBL" id="KZP11181.1"/>
    </source>
</evidence>
<dbReference type="AlphaFoldDB" id="A0A166A2C6"/>
<organism evidence="2 3">
    <name type="scientific">Athelia psychrophila</name>
    <dbReference type="NCBI Taxonomy" id="1759441"/>
    <lineage>
        <taxon>Eukaryota</taxon>
        <taxon>Fungi</taxon>
        <taxon>Dikarya</taxon>
        <taxon>Basidiomycota</taxon>
        <taxon>Agaricomycotina</taxon>
        <taxon>Agaricomycetes</taxon>
        <taxon>Agaricomycetidae</taxon>
        <taxon>Atheliales</taxon>
        <taxon>Atheliaceae</taxon>
        <taxon>Athelia</taxon>
    </lineage>
</organism>
<feature type="compositionally biased region" description="Low complexity" evidence="1">
    <location>
        <begin position="115"/>
        <end position="132"/>
    </location>
</feature>
<evidence type="ECO:0000256" key="1">
    <source>
        <dbReference type="SAM" id="MobiDB-lite"/>
    </source>
</evidence>